<reference evidence="2" key="1">
    <citation type="submission" date="2019-03" db="EMBL/GenBank/DDBJ databases">
        <authorList>
            <person name="Warren W.C."/>
            <person name="Johnson G.S."/>
        </authorList>
    </citation>
    <scope>NUCLEOTIDE SEQUENCE [LARGE SCALE GENOMIC DNA]</scope>
    <source>
        <strain evidence="2">Basenji</strain>
    </source>
</reference>
<evidence type="ECO:0000313" key="2">
    <source>
        <dbReference type="Ensembl" id="ENSCAFP00030029666.1"/>
    </source>
</evidence>
<dbReference type="Ensembl" id="ENSCAFT00030034022.1">
    <property type="protein sequence ID" value="ENSCAFP00030029666.1"/>
    <property type="gene ID" value="ENSCAFG00030018477.1"/>
</dbReference>
<organism evidence="2 3">
    <name type="scientific">Canis lupus familiaris</name>
    <name type="common">Dog</name>
    <name type="synonym">Canis familiaris</name>
    <dbReference type="NCBI Taxonomy" id="9615"/>
    <lineage>
        <taxon>Eukaryota</taxon>
        <taxon>Metazoa</taxon>
        <taxon>Chordata</taxon>
        <taxon>Craniata</taxon>
        <taxon>Vertebrata</taxon>
        <taxon>Euteleostomi</taxon>
        <taxon>Mammalia</taxon>
        <taxon>Eutheria</taxon>
        <taxon>Laurasiatheria</taxon>
        <taxon>Carnivora</taxon>
        <taxon>Caniformia</taxon>
        <taxon>Canidae</taxon>
        <taxon>Canis</taxon>
    </lineage>
</organism>
<dbReference type="Proteomes" id="UP000694429">
    <property type="component" value="Chromosome 7"/>
</dbReference>
<protein>
    <recommendedName>
        <fullName evidence="4">DUF1725 domain-containing protein</fullName>
    </recommendedName>
</protein>
<name>A0A8C0NZZ4_CANLF</name>
<dbReference type="AlphaFoldDB" id="A0A8C0NZZ4"/>
<evidence type="ECO:0000313" key="3">
    <source>
        <dbReference type="Proteomes" id="UP000694429"/>
    </source>
</evidence>
<evidence type="ECO:0008006" key="4">
    <source>
        <dbReference type="Google" id="ProtNLM"/>
    </source>
</evidence>
<proteinExistence type="predicted"/>
<feature type="region of interest" description="Disordered" evidence="1">
    <location>
        <begin position="74"/>
        <end position="102"/>
    </location>
</feature>
<reference evidence="2" key="2">
    <citation type="submission" date="2025-08" db="UniProtKB">
        <authorList>
            <consortium name="Ensembl"/>
        </authorList>
    </citation>
    <scope>IDENTIFICATION</scope>
</reference>
<sequence>MWSMYTMEYYSAFRNDKYPPFASTWMELEGIMLSEVSQSEKDKHYMRELVLSQKYTEGSVSGTFCVGGEMARTPTHSDRLVGRHPTSPSAGVTAEATQAVPP</sequence>
<accession>A0A8C0NZZ4</accession>
<evidence type="ECO:0000256" key="1">
    <source>
        <dbReference type="SAM" id="MobiDB-lite"/>
    </source>
</evidence>